<comment type="caution">
    <text evidence="6">The sequence shown here is derived from an EMBL/GenBank/DDBJ whole genome shotgun (WGS) entry which is preliminary data.</text>
</comment>
<dbReference type="PANTHER" id="PTHR46743:SF2">
    <property type="entry name" value="TEICHOIC ACIDS EXPORT ATP-BINDING PROTEIN TAGH"/>
    <property type="match status" value="1"/>
</dbReference>
<dbReference type="InterPro" id="IPR015860">
    <property type="entry name" value="ABC_transpr_TagH-like"/>
</dbReference>
<organism evidence="6 7">
    <name type="scientific">Taishania pollutisoli</name>
    <dbReference type="NCBI Taxonomy" id="2766479"/>
    <lineage>
        <taxon>Bacteria</taxon>
        <taxon>Pseudomonadati</taxon>
        <taxon>Bacteroidota</taxon>
        <taxon>Flavobacteriia</taxon>
        <taxon>Flavobacteriales</taxon>
        <taxon>Crocinitomicaceae</taxon>
        <taxon>Taishania</taxon>
    </lineage>
</organism>
<evidence type="ECO:0000313" key="6">
    <source>
        <dbReference type="EMBL" id="MBC9811121.1"/>
    </source>
</evidence>
<evidence type="ECO:0000256" key="3">
    <source>
        <dbReference type="ARBA" id="ARBA00022741"/>
    </source>
</evidence>
<keyword evidence="2" id="KW-0813">Transport</keyword>
<dbReference type="Gene3D" id="3.40.50.300">
    <property type="entry name" value="P-loop containing nucleotide triphosphate hydrolases"/>
    <property type="match status" value="1"/>
</dbReference>
<proteinExistence type="inferred from homology"/>
<dbReference type="SMART" id="SM00382">
    <property type="entry name" value="AAA"/>
    <property type="match status" value="1"/>
</dbReference>
<dbReference type="GO" id="GO:0140359">
    <property type="term" value="F:ABC-type transporter activity"/>
    <property type="evidence" value="ECO:0007669"/>
    <property type="project" value="InterPro"/>
</dbReference>
<gene>
    <name evidence="6" type="ORF">H9Y05_01420</name>
</gene>
<evidence type="ECO:0000259" key="5">
    <source>
        <dbReference type="PROSITE" id="PS50893"/>
    </source>
</evidence>
<dbReference type="InterPro" id="IPR003439">
    <property type="entry name" value="ABC_transporter-like_ATP-bd"/>
</dbReference>
<keyword evidence="3" id="KW-0547">Nucleotide-binding</keyword>
<dbReference type="EMBL" id="JACVEL010000001">
    <property type="protein sequence ID" value="MBC9811121.1"/>
    <property type="molecule type" value="Genomic_DNA"/>
</dbReference>
<comment type="similarity">
    <text evidence="1">Belongs to the ABC transporter superfamily.</text>
</comment>
<dbReference type="PROSITE" id="PS50893">
    <property type="entry name" value="ABC_TRANSPORTER_2"/>
    <property type="match status" value="1"/>
</dbReference>
<dbReference type="AlphaFoldDB" id="A0A8J6PG92"/>
<dbReference type="GO" id="GO:0016020">
    <property type="term" value="C:membrane"/>
    <property type="evidence" value="ECO:0007669"/>
    <property type="project" value="InterPro"/>
</dbReference>
<evidence type="ECO:0000256" key="2">
    <source>
        <dbReference type="ARBA" id="ARBA00022448"/>
    </source>
</evidence>
<keyword evidence="7" id="KW-1185">Reference proteome</keyword>
<dbReference type="SUPFAM" id="SSF52540">
    <property type="entry name" value="P-loop containing nucleoside triphosphate hydrolases"/>
    <property type="match status" value="1"/>
</dbReference>
<evidence type="ECO:0000256" key="4">
    <source>
        <dbReference type="ARBA" id="ARBA00022840"/>
    </source>
</evidence>
<dbReference type="InterPro" id="IPR003593">
    <property type="entry name" value="AAA+_ATPase"/>
</dbReference>
<protein>
    <submittedName>
        <fullName evidence="6">ABC transporter ATP-binding protein</fullName>
    </submittedName>
</protein>
<accession>A0A8J6PG92</accession>
<name>A0A8J6PG92_9FLAO</name>
<feature type="domain" description="ABC transporter" evidence="5">
    <location>
        <begin position="7"/>
        <end position="237"/>
    </location>
</feature>
<keyword evidence="4 6" id="KW-0067">ATP-binding</keyword>
<evidence type="ECO:0000313" key="7">
    <source>
        <dbReference type="Proteomes" id="UP000652681"/>
    </source>
</evidence>
<dbReference type="RefSeq" id="WP_163492398.1">
    <property type="nucleotide sequence ID" value="NZ_JACVEL010000001.1"/>
</dbReference>
<dbReference type="PANTHER" id="PTHR46743">
    <property type="entry name" value="TEICHOIC ACIDS EXPORT ATP-BINDING PROTEIN TAGH"/>
    <property type="match status" value="1"/>
</dbReference>
<evidence type="ECO:0000256" key="1">
    <source>
        <dbReference type="ARBA" id="ARBA00005417"/>
    </source>
</evidence>
<dbReference type="InterPro" id="IPR027417">
    <property type="entry name" value="P-loop_NTPase"/>
</dbReference>
<dbReference type="GO" id="GO:0005524">
    <property type="term" value="F:ATP binding"/>
    <property type="evidence" value="ECO:0007669"/>
    <property type="project" value="UniProtKB-KW"/>
</dbReference>
<dbReference type="InterPro" id="IPR050683">
    <property type="entry name" value="Bact_Polysacc_Export_ATP-bd"/>
</dbReference>
<dbReference type="Pfam" id="PF00005">
    <property type="entry name" value="ABC_tran"/>
    <property type="match status" value="1"/>
</dbReference>
<dbReference type="Proteomes" id="UP000652681">
    <property type="component" value="Unassembled WGS sequence"/>
</dbReference>
<sequence length="367" mass="41165">MDKNILIELTNVSKKYSFLNVPNTNSATDFYALKNISLGISKGEVVGITGPNGSGKSTLLKLLSGVSKPTGGIIKIKGKVGAILELGAGFNLELSGRENIFLYGILLGARKKEIEQKIDEIIAFSEIENFIHQPVKTYSSGMYLRLAFSIMVHLDCDIYLLDEVLAVGDQYFTEKALTILRQKIENGITAIIVSHNTEFLLNICTRILQISNGQIVSNNDATFVFNETAYFKLDQKIRLENIKHIETNEEITFHLSFSNINQKPTLDVGLSFDYNNSIQSRFVISSIDSVKNISPSEIDTELNVTFSIGKKNLKAGEYSVSVFLIKDKKNITKSFISCYTIRLESEKIDLLEIYPNPLKLFVEWKYN</sequence>
<dbReference type="CDD" id="cd03220">
    <property type="entry name" value="ABC_KpsT_Wzt"/>
    <property type="match status" value="1"/>
</dbReference>
<reference evidence="6" key="1">
    <citation type="submission" date="2020-09" db="EMBL/GenBank/DDBJ databases">
        <title>Taishania pollutisoli gen. nov., sp. nov., Isolated from Tetrabromobisphenol A-Contaminated Soil.</title>
        <authorList>
            <person name="Chen Q."/>
        </authorList>
    </citation>
    <scope>NUCLEOTIDE SEQUENCE</scope>
    <source>
        <strain evidence="6">CZZ-1</strain>
    </source>
</reference>
<dbReference type="GO" id="GO:0016887">
    <property type="term" value="F:ATP hydrolysis activity"/>
    <property type="evidence" value="ECO:0007669"/>
    <property type="project" value="InterPro"/>
</dbReference>